<comment type="function">
    <text evidence="10">Required for proper chemotaxis and phagocytosis; proper spatiotemporal control of F-actin levels in chemotaxing cells. Negative regulator of the PI3K (phosphatidylinositol 3 kinase) pathway. Predominantly phosphorylates serines and threonines and tyrosines at a lower level.</text>
</comment>
<reference evidence="19" key="1">
    <citation type="submission" date="2020-01" db="EMBL/GenBank/DDBJ databases">
        <title>Development of genomics and gene disruption for Polysphondylium violaceum indicates a role for the polyketide synthase stlB in stalk morphogenesis.</title>
        <authorList>
            <person name="Narita B."/>
            <person name="Kawabe Y."/>
            <person name="Kin K."/>
            <person name="Saito T."/>
            <person name="Gibbs R."/>
            <person name="Kuspa A."/>
            <person name="Muzny D."/>
            <person name="Queller D."/>
            <person name="Richards S."/>
            <person name="Strassman J."/>
            <person name="Sucgang R."/>
            <person name="Worley K."/>
            <person name="Schaap P."/>
        </authorList>
    </citation>
    <scope>NUCLEOTIDE SEQUENCE</scope>
    <source>
        <strain evidence="19">QSvi11</strain>
    </source>
</reference>
<dbReference type="Pfam" id="PF00017">
    <property type="entry name" value="SH2"/>
    <property type="match status" value="1"/>
</dbReference>
<dbReference type="SMART" id="SM00220">
    <property type="entry name" value="S_TKc"/>
    <property type="match status" value="1"/>
</dbReference>
<keyword evidence="20" id="KW-1185">Reference proteome</keyword>
<evidence type="ECO:0000256" key="7">
    <source>
        <dbReference type="ARBA" id="ARBA00022840"/>
    </source>
</evidence>
<evidence type="ECO:0000313" key="19">
    <source>
        <dbReference type="EMBL" id="KAF2068865.1"/>
    </source>
</evidence>
<dbReference type="PROSITE" id="PS00107">
    <property type="entry name" value="PROTEIN_KINASE_ATP"/>
    <property type="match status" value="1"/>
</dbReference>
<dbReference type="GO" id="GO:0004674">
    <property type="term" value="F:protein serine/threonine kinase activity"/>
    <property type="evidence" value="ECO:0007669"/>
    <property type="project" value="UniProtKB-KW"/>
</dbReference>
<dbReference type="PROSITE" id="PS50001">
    <property type="entry name" value="SH2"/>
    <property type="match status" value="1"/>
</dbReference>
<dbReference type="InterPro" id="IPR017441">
    <property type="entry name" value="Protein_kinase_ATP_BS"/>
</dbReference>
<dbReference type="PROSITE" id="PS00108">
    <property type="entry name" value="PROTEIN_KINASE_ST"/>
    <property type="match status" value="1"/>
</dbReference>
<dbReference type="InterPro" id="IPR011009">
    <property type="entry name" value="Kinase-like_dom_sf"/>
</dbReference>
<feature type="compositionally biased region" description="Polar residues" evidence="16">
    <location>
        <begin position="1"/>
        <end position="20"/>
    </location>
</feature>
<keyword evidence="6" id="KW-0418">Kinase</keyword>
<gene>
    <name evidence="19" type="ORF">CYY_009814</name>
</gene>
<dbReference type="AlphaFoldDB" id="A0A8J4UVP1"/>
<organism evidence="19 20">
    <name type="scientific">Polysphondylium violaceum</name>
    <dbReference type="NCBI Taxonomy" id="133409"/>
    <lineage>
        <taxon>Eukaryota</taxon>
        <taxon>Amoebozoa</taxon>
        <taxon>Evosea</taxon>
        <taxon>Eumycetozoa</taxon>
        <taxon>Dictyostelia</taxon>
        <taxon>Dictyosteliales</taxon>
        <taxon>Dictyosteliaceae</taxon>
        <taxon>Polysphondylium</taxon>
    </lineage>
</organism>
<dbReference type="Gene3D" id="3.30.200.20">
    <property type="entry name" value="Phosphorylase Kinase, domain 1"/>
    <property type="match status" value="1"/>
</dbReference>
<comment type="catalytic activity">
    <reaction evidence="11">
        <text>L-threonyl-[protein] + ATP = O-phospho-L-threonyl-[protein] + ADP + H(+)</text>
        <dbReference type="Rhea" id="RHEA:46608"/>
        <dbReference type="Rhea" id="RHEA-COMP:11060"/>
        <dbReference type="Rhea" id="RHEA-COMP:11605"/>
        <dbReference type="ChEBI" id="CHEBI:15378"/>
        <dbReference type="ChEBI" id="CHEBI:30013"/>
        <dbReference type="ChEBI" id="CHEBI:30616"/>
        <dbReference type="ChEBI" id="CHEBI:61977"/>
        <dbReference type="ChEBI" id="CHEBI:456216"/>
        <dbReference type="EC" id="2.7.11.1"/>
    </reaction>
</comment>
<evidence type="ECO:0000256" key="3">
    <source>
        <dbReference type="ARBA" id="ARBA00022527"/>
    </source>
</evidence>
<evidence type="ECO:0000256" key="11">
    <source>
        <dbReference type="ARBA" id="ARBA00047899"/>
    </source>
</evidence>
<dbReference type="CDD" id="cd13999">
    <property type="entry name" value="STKc_MAP3K-like"/>
    <property type="match status" value="1"/>
</dbReference>
<comment type="caution">
    <text evidence="19">The sequence shown here is derived from an EMBL/GenBank/DDBJ whole genome shotgun (WGS) entry which is preliminary data.</text>
</comment>
<evidence type="ECO:0000259" key="17">
    <source>
        <dbReference type="PROSITE" id="PS50001"/>
    </source>
</evidence>
<keyword evidence="4" id="KW-0808">Transferase</keyword>
<dbReference type="SUPFAM" id="SSF56112">
    <property type="entry name" value="Protein kinase-like (PK-like)"/>
    <property type="match status" value="1"/>
</dbReference>
<evidence type="ECO:0000256" key="2">
    <source>
        <dbReference type="ARBA" id="ARBA00012513"/>
    </source>
</evidence>
<sequence>MDPQYSRDQFNNFQDFNSERSGPPEIRPEEITFEELIGTGSFGKVYKGRCRQKAVAVKLLHKQNYDAATLTAFRKEVHLMSKIYHPNICLFMGACTIPGKCVIVTELVPKGNLETLLHDQKMQLPLYLRMRMARDAALGINWLHESNPVFVHRDIKSSNLLVDENMRVKICDFGLSALKQKHKMLKDQSSAKGTPLYMAPEVMMFKEFNESSDVYSFGIVLWEILTRKEPFSHHRELEKFREAVCVKHERPIIPADCLESLRKLIEKCWDKDPQHRPSFKDIISSLDHIIIDAAISDLRGREFWKKNFITEQEVPSEAFIDALCNWAKAPTRNQCDKASLEYLNIKCLKAVLADSSKNEGSIVNIEKFGKILEFFGPMNETTAPGTTSIMDTIREVLSHKWFHGDLDTTEAASRLNGQPIGSFLIRFSSTNAGCFTISQVVGDNNSIKHQRVSRQGPKFIYQNILYNSLIEIVSKSAGGNNGDLPLNSNLGVPNYKFLALFCNVSSSSDTY</sequence>
<dbReference type="InterPro" id="IPR000980">
    <property type="entry name" value="SH2"/>
</dbReference>
<dbReference type="Gene3D" id="1.10.510.10">
    <property type="entry name" value="Transferase(Phosphotransferase) domain 1"/>
    <property type="match status" value="1"/>
</dbReference>
<feature type="domain" description="Protein kinase" evidence="18">
    <location>
        <begin position="31"/>
        <end position="291"/>
    </location>
</feature>
<dbReference type="GO" id="GO:0016020">
    <property type="term" value="C:membrane"/>
    <property type="evidence" value="ECO:0007669"/>
    <property type="project" value="UniProtKB-SubCell"/>
</dbReference>
<dbReference type="PRINTS" id="PR00109">
    <property type="entry name" value="TYRKINASE"/>
</dbReference>
<evidence type="ECO:0000259" key="18">
    <source>
        <dbReference type="PROSITE" id="PS50011"/>
    </source>
</evidence>
<dbReference type="FunFam" id="3.30.200.20:FF:000659">
    <property type="entry name" value="SH2-protein kinase domain containing protein"/>
    <property type="match status" value="1"/>
</dbReference>
<dbReference type="GO" id="GO:0004713">
    <property type="term" value="F:protein tyrosine kinase activity"/>
    <property type="evidence" value="ECO:0007669"/>
    <property type="project" value="UniProtKB-KW"/>
</dbReference>
<keyword evidence="5 15" id="KW-0547">Nucleotide-binding</keyword>
<dbReference type="SMART" id="SM00252">
    <property type="entry name" value="SH2"/>
    <property type="match status" value="1"/>
</dbReference>
<keyword evidence="7 15" id="KW-0067">ATP-binding</keyword>
<dbReference type="Proteomes" id="UP000695562">
    <property type="component" value="Unassembled WGS sequence"/>
</dbReference>
<feature type="binding site" evidence="15">
    <location>
        <position position="58"/>
    </location>
    <ligand>
        <name>ATP</name>
        <dbReference type="ChEBI" id="CHEBI:30616"/>
    </ligand>
</feature>
<protein>
    <recommendedName>
        <fullName evidence="2">non-specific serine/threonine protein kinase</fullName>
        <ecNumber evidence="2">2.7.11.1</ecNumber>
    </recommendedName>
</protein>
<accession>A0A8J4UVP1</accession>
<keyword evidence="14" id="KW-0727">SH2 domain</keyword>
<evidence type="ECO:0000256" key="15">
    <source>
        <dbReference type="PROSITE-ProRule" id="PRU10141"/>
    </source>
</evidence>
<keyword evidence="3" id="KW-0723">Serine/threonine-protein kinase</keyword>
<dbReference type="InterPro" id="IPR008271">
    <property type="entry name" value="Ser/Thr_kinase_AS"/>
</dbReference>
<proteinExistence type="inferred from homology"/>
<evidence type="ECO:0000256" key="5">
    <source>
        <dbReference type="ARBA" id="ARBA00022741"/>
    </source>
</evidence>
<dbReference type="FunFam" id="1.10.510.10:FF:000476">
    <property type="entry name" value="PAS domain-containing protein tyrosine kinase family protein"/>
    <property type="match status" value="1"/>
</dbReference>
<dbReference type="InterPro" id="IPR051681">
    <property type="entry name" value="Ser/Thr_Kinases-Pseudokinases"/>
</dbReference>
<feature type="region of interest" description="Disordered" evidence="16">
    <location>
        <begin position="1"/>
        <end position="25"/>
    </location>
</feature>
<evidence type="ECO:0000256" key="12">
    <source>
        <dbReference type="ARBA" id="ARBA00048679"/>
    </source>
</evidence>
<evidence type="ECO:0000256" key="10">
    <source>
        <dbReference type="ARBA" id="ARBA00025089"/>
    </source>
</evidence>
<dbReference type="GO" id="GO:0005524">
    <property type="term" value="F:ATP binding"/>
    <property type="evidence" value="ECO:0007669"/>
    <property type="project" value="UniProtKB-UniRule"/>
</dbReference>
<evidence type="ECO:0000256" key="14">
    <source>
        <dbReference type="PROSITE-ProRule" id="PRU00191"/>
    </source>
</evidence>
<keyword evidence="9" id="KW-0829">Tyrosine-protein kinase</keyword>
<evidence type="ECO:0000256" key="6">
    <source>
        <dbReference type="ARBA" id="ARBA00022777"/>
    </source>
</evidence>
<dbReference type="InterPro" id="IPR036860">
    <property type="entry name" value="SH2_dom_sf"/>
</dbReference>
<keyword evidence="8" id="KW-0472">Membrane</keyword>
<evidence type="ECO:0000313" key="20">
    <source>
        <dbReference type="Proteomes" id="UP000695562"/>
    </source>
</evidence>
<dbReference type="OrthoDB" id="339325at2759"/>
<dbReference type="PANTHER" id="PTHR44329:SF306">
    <property type="entry name" value="DUAL SPECIFICITY PROTEIN KINASE SHKC"/>
    <property type="match status" value="1"/>
</dbReference>
<evidence type="ECO:0000256" key="1">
    <source>
        <dbReference type="ARBA" id="ARBA00004370"/>
    </source>
</evidence>
<evidence type="ECO:0000256" key="9">
    <source>
        <dbReference type="ARBA" id="ARBA00023137"/>
    </source>
</evidence>
<dbReference type="PANTHER" id="PTHR44329">
    <property type="entry name" value="SERINE/THREONINE-PROTEIN KINASE TNNI3K-RELATED"/>
    <property type="match status" value="1"/>
</dbReference>
<comment type="similarity">
    <text evidence="13">Belongs to the protein kinase superfamily. TKL Ser/Thr protein kinase family. SH2 domain-containing protein kinase subfamily.</text>
</comment>
<name>A0A8J4UVP1_9MYCE</name>
<dbReference type="InterPro" id="IPR000719">
    <property type="entry name" value="Prot_kinase_dom"/>
</dbReference>
<dbReference type="Gene3D" id="3.30.505.10">
    <property type="entry name" value="SH2 domain"/>
    <property type="match status" value="1"/>
</dbReference>
<dbReference type="EMBL" id="AJWJ01000816">
    <property type="protein sequence ID" value="KAF2068865.1"/>
    <property type="molecule type" value="Genomic_DNA"/>
</dbReference>
<comment type="catalytic activity">
    <reaction evidence="12">
        <text>L-seryl-[protein] + ATP = O-phospho-L-seryl-[protein] + ADP + H(+)</text>
        <dbReference type="Rhea" id="RHEA:17989"/>
        <dbReference type="Rhea" id="RHEA-COMP:9863"/>
        <dbReference type="Rhea" id="RHEA-COMP:11604"/>
        <dbReference type="ChEBI" id="CHEBI:15378"/>
        <dbReference type="ChEBI" id="CHEBI:29999"/>
        <dbReference type="ChEBI" id="CHEBI:30616"/>
        <dbReference type="ChEBI" id="CHEBI:83421"/>
        <dbReference type="ChEBI" id="CHEBI:456216"/>
        <dbReference type="EC" id="2.7.11.1"/>
    </reaction>
</comment>
<dbReference type="InterPro" id="IPR001245">
    <property type="entry name" value="Ser-Thr/Tyr_kinase_cat_dom"/>
</dbReference>
<evidence type="ECO:0000256" key="8">
    <source>
        <dbReference type="ARBA" id="ARBA00023136"/>
    </source>
</evidence>
<dbReference type="PROSITE" id="PS50011">
    <property type="entry name" value="PROTEIN_KINASE_DOM"/>
    <property type="match status" value="1"/>
</dbReference>
<dbReference type="EC" id="2.7.11.1" evidence="2"/>
<comment type="subcellular location">
    <subcellularLocation>
        <location evidence="1">Membrane</location>
    </subcellularLocation>
</comment>
<feature type="domain" description="SH2" evidence="17">
    <location>
        <begin position="401"/>
        <end position="494"/>
    </location>
</feature>
<dbReference type="SUPFAM" id="SSF55550">
    <property type="entry name" value="SH2 domain"/>
    <property type="match status" value="1"/>
</dbReference>
<evidence type="ECO:0000256" key="16">
    <source>
        <dbReference type="SAM" id="MobiDB-lite"/>
    </source>
</evidence>
<evidence type="ECO:0000256" key="4">
    <source>
        <dbReference type="ARBA" id="ARBA00022679"/>
    </source>
</evidence>
<evidence type="ECO:0000256" key="13">
    <source>
        <dbReference type="ARBA" id="ARBA00061341"/>
    </source>
</evidence>
<dbReference type="Pfam" id="PF07714">
    <property type="entry name" value="PK_Tyr_Ser-Thr"/>
    <property type="match status" value="1"/>
</dbReference>